<dbReference type="AlphaFoldDB" id="A0AAE6T9Q6"/>
<proteinExistence type="predicted"/>
<reference evidence="1 4" key="2">
    <citation type="submission" date="2022-03" db="EMBL/GenBank/DDBJ databases">
        <title>Taxonomic description of new species and reclassification of some bacterial strains.</title>
        <authorList>
            <person name="Ndongo S."/>
        </authorList>
    </citation>
    <scope>NUCLEOTIDE SEQUENCE [LARGE SCALE GENOMIC DNA]</scope>
    <source>
        <strain evidence="1 4">Marseille-P6666</strain>
    </source>
</reference>
<evidence type="ECO:0000313" key="1">
    <source>
        <dbReference type="EMBL" id="MCL6658316.1"/>
    </source>
</evidence>
<dbReference type="EMBL" id="JAMGSI010000003">
    <property type="protein sequence ID" value="MCL6658316.1"/>
    <property type="molecule type" value="Genomic_DNA"/>
</dbReference>
<dbReference type="PROSITE" id="PS51257">
    <property type="entry name" value="PROKAR_LIPOPROTEIN"/>
    <property type="match status" value="1"/>
</dbReference>
<protein>
    <recommendedName>
        <fullName evidence="5">Lipoprotein</fullName>
    </recommendedName>
</protein>
<keyword evidence="4" id="KW-1185">Reference proteome</keyword>
<sequence>MFRIQHILLIAAAGLCSCATERTVTTSLQPKQRPDSAKTDAELMDALEAKFAGGFGQQTDKEGNTKMVSQKRSSFEGLRYNGDMSQFEKKAFETTAFEKKKFDGAATQFETRKWDGVKSFTDGKLETPDFIARAKGVNTQSWQDASKQYATQQSDLQGRSWKEADKHLGRTVNRDIEAKRQSFEQPTMMSARQAQARTIQETREMMGRTD</sequence>
<name>A0AAE6T9Q6_9BACT</name>
<dbReference type="Proteomes" id="UP001202031">
    <property type="component" value="Unassembled WGS sequence"/>
</dbReference>
<evidence type="ECO:0000313" key="2">
    <source>
        <dbReference type="EMBL" id="QHV62195.1"/>
    </source>
</evidence>
<dbReference type="RefSeq" id="WP_022397808.1">
    <property type="nucleotide sequence ID" value="NZ_CP029701.1"/>
</dbReference>
<dbReference type="GeneID" id="84024888"/>
<dbReference type="EMBL" id="CP029701">
    <property type="protein sequence ID" value="QHV62195.1"/>
    <property type="molecule type" value="Genomic_DNA"/>
</dbReference>
<accession>A0AAE6T9Q6</accession>
<dbReference type="Proteomes" id="UP000642553">
    <property type="component" value="Chromosome"/>
</dbReference>
<evidence type="ECO:0000313" key="3">
    <source>
        <dbReference type="Proteomes" id="UP000642553"/>
    </source>
</evidence>
<reference evidence="2" key="1">
    <citation type="submission" date="2018-05" db="EMBL/GenBank/DDBJ databases">
        <title>Complete genome sequnece of Akkermansia muciniphila EB-AMDK-40.</title>
        <authorList>
            <person name="Nam Y.-D."/>
            <person name="Chung W.-H."/>
            <person name="Park Y.S."/>
            <person name="Kang J."/>
        </authorList>
    </citation>
    <scope>NUCLEOTIDE SEQUENCE</scope>
    <source>
        <strain evidence="2">EB-AMDK-40</strain>
    </source>
</reference>
<evidence type="ECO:0000313" key="4">
    <source>
        <dbReference type="Proteomes" id="UP001202031"/>
    </source>
</evidence>
<organism evidence="2 3">
    <name type="scientific">Akkermansia massiliensis</name>
    <dbReference type="NCBI Taxonomy" id="2927224"/>
    <lineage>
        <taxon>Bacteria</taxon>
        <taxon>Pseudomonadati</taxon>
        <taxon>Verrucomicrobiota</taxon>
        <taxon>Verrucomicrobiia</taxon>
        <taxon>Verrucomicrobiales</taxon>
        <taxon>Akkermansiaceae</taxon>
        <taxon>Akkermansia</taxon>
    </lineage>
</organism>
<gene>
    <name evidence="2" type="ORF">DMI76_01905</name>
    <name evidence="1" type="ORF">M8N44_13475</name>
</gene>
<evidence type="ECO:0008006" key="5">
    <source>
        <dbReference type="Google" id="ProtNLM"/>
    </source>
</evidence>